<dbReference type="PROSITE" id="PS50179">
    <property type="entry name" value="VHS"/>
    <property type="match status" value="1"/>
</dbReference>
<keyword evidence="4" id="KW-0418">Kinase</keyword>
<keyword evidence="4" id="KW-0808">Transferase</keyword>
<evidence type="ECO:0000313" key="4">
    <source>
        <dbReference type="EMBL" id="KAJ7646809.1"/>
    </source>
</evidence>
<feature type="region of interest" description="Disordered" evidence="1">
    <location>
        <begin position="697"/>
        <end position="730"/>
    </location>
</feature>
<protein>
    <submittedName>
        <fullName evidence="4">Kinase-like domain-containing protein</fullName>
    </submittedName>
</protein>
<dbReference type="PANTHER" id="PTHR44329">
    <property type="entry name" value="SERINE/THREONINE-PROTEIN KINASE TNNI3K-RELATED"/>
    <property type="match status" value="1"/>
</dbReference>
<dbReference type="InterPro" id="IPR036028">
    <property type="entry name" value="SH3-like_dom_sf"/>
</dbReference>
<keyword evidence="5" id="KW-1185">Reference proteome</keyword>
<dbReference type="GO" id="GO:0016192">
    <property type="term" value="P:vesicle-mediated transport"/>
    <property type="evidence" value="ECO:0007669"/>
    <property type="project" value="UniProtKB-ARBA"/>
</dbReference>
<evidence type="ECO:0000256" key="1">
    <source>
        <dbReference type="SAM" id="MobiDB-lite"/>
    </source>
</evidence>
<dbReference type="Pfam" id="PF07714">
    <property type="entry name" value="PK_Tyr_Ser-Thr"/>
    <property type="match status" value="1"/>
</dbReference>
<evidence type="ECO:0000313" key="5">
    <source>
        <dbReference type="Proteomes" id="UP001221142"/>
    </source>
</evidence>
<dbReference type="GO" id="GO:0007034">
    <property type="term" value="P:vacuolar transport"/>
    <property type="evidence" value="ECO:0007669"/>
    <property type="project" value="UniProtKB-ARBA"/>
</dbReference>
<dbReference type="EMBL" id="JARKIF010000002">
    <property type="protein sequence ID" value="KAJ7646809.1"/>
    <property type="molecule type" value="Genomic_DNA"/>
</dbReference>
<sequence length="785" mass="87213">MSSWRRHSNGIAVYQESIIFLQAACAQSPRREVSQLQQSLKSYLLPTSSVDAIVTSSGCRKLLLQLASELNLYDDAGFKNRLRTDEQRVATLLGSIFDSKANEGMILRLQGDSAQVFLDVVQDAIDQGFLIGTEHSMRARRIIRKLSESCDKLPSSLFITGVTDRDAHPTFGGGFADVYRASYGKKTVALKHMRYFLRGAELRRVNLKFCREALVWKDLHHPNILPFLGIDRDTFPSSLCMVSPWMEHGTILNHLEKHSHTNVDKLLCHIALGIHYLHSRNIVHGDLRGANILINEHWSACLSDFGLSSFNTATTSKRTSTRSGSIYWMAPELISPERFGLQFSRTPASDVYAFACVCVEVYTGRPPFSKLTEAAALFAIINGERPERPSGVPAMSDALWQFVSVYWSQNPDTRPISAIVAQNLTSLTRPQRPSSPIDHSPAQTGTSSVPSSEALKPDPHQQAPLQSPHQRTNLLTRIFTREKPRIQTQKHLDIRLSISERDEGSELPRKIRLLTTTHSEDWALLLEVCNHASFNETNAQETAHALRSELQHSEPRIQLAAVRIWAILLRNTSNVFLSQSSSRKFLNTIEDIMVSPNTLPTVRAHVLTVVAAAAYATASKKDTGFRVLWKRIKPADGPEDGIPFKADDPIFDVPSTCFETEDLELAGIVRALLPLMDENGVSPFPLSAVPAISTQRNAKASEARAARPPSETESLPPYRDIDDRSATDGSVNKAKALSSYVATANDPDGVSFRQDEIVEITNQIGHWLLIQTSDGRRGSKCKLSI</sequence>
<dbReference type="GO" id="GO:0043130">
    <property type="term" value="F:ubiquitin binding"/>
    <property type="evidence" value="ECO:0007669"/>
    <property type="project" value="InterPro"/>
</dbReference>
<name>A0AAD7CE55_9AGAR</name>
<dbReference type="Proteomes" id="UP001221142">
    <property type="component" value="Unassembled WGS sequence"/>
</dbReference>
<dbReference type="InterPro" id="IPR000719">
    <property type="entry name" value="Prot_kinase_dom"/>
</dbReference>
<dbReference type="Gene3D" id="1.25.40.90">
    <property type="match status" value="1"/>
</dbReference>
<feature type="domain" description="Protein kinase" evidence="2">
    <location>
        <begin position="164"/>
        <end position="427"/>
    </location>
</feature>
<dbReference type="SUPFAM" id="SSF48464">
    <property type="entry name" value="ENTH/VHS domain"/>
    <property type="match status" value="1"/>
</dbReference>
<dbReference type="Pfam" id="PF00790">
    <property type="entry name" value="VHS"/>
    <property type="match status" value="1"/>
</dbReference>
<dbReference type="InterPro" id="IPR008942">
    <property type="entry name" value="ENTH_VHS"/>
</dbReference>
<proteinExistence type="predicted"/>
<dbReference type="SUPFAM" id="SSF56112">
    <property type="entry name" value="Protein kinase-like (PK-like)"/>
    <property type="match status" value="1"/>
</dbReference>
<dbReference type="SUPFAM" id="SSF50044">
    <property type="entry name" value="SH3-domain"/>
    <property type="match status" value="1"/>
</dbReference>
<dbReference type="InterPro" id="IPR011009">
    <property type="entry name" value="Kinase-like_dom_sf"/>
</dbReference>
<feature type="region of interest" description="Disordered" evidence="1">
    <location>
        <begin position="427"/>
        <end position="472"/>
    </location>
</feature>
<gene>
    <name evidence="4" type="ORF">FB45DRAFT_182172</name>
</gene>
<dbReference type="AlphaFoldDB" id="A0AAD7CE55"/>
<organism evidence="4 5">
    <name type="scientific">Roridomyces roridus</name>
    <dbReference type="NCBI Taxonomy" id="1738132"/>
    <lineage>
        <taxon>Eukaryota</taxon>
        <taxon>Fungi</taxon>
        <taxon>Dikarya</taxon>
        <taxon>Basidiomycota</taxon>
        <taxon>Agaricomycotina</taxon>
        <taxon>Agaricomycetes</taxon>
        <taxon>Agaricomycetidae</taxon>
        <taxon>Agaricales</taxon>
        <taxon>Marasmiineae</taxon>
        <taxon>Mycenaceae</taxon>
        <taxon>Roridomyces</taxon>
    </lineage>
</organism>
<feature type="domain" description="VHS" evidence="3">
    <location>
        <begin position="519"/>
        <end position="610"/>
    </location>
</feature>
<dbReference type="Gene3D" id="1.10.510.10">
    <property type="entry name" value="Transferase(Phosphotransferase) domain 1"/>
    <property type="match status" value="1"/>
</dbReference>
<dbReference type="GO" id="GO:0035091">
    <property type="term" value="F:phosphatidylinositol binding"/>
    <property type="evidence" value="ECO:0007669"/>
    <property type="project" value="InterPro"/>
</dbReference>
<reference evidence="4" key="1">
    <citation type="submission" date="2023-03" db="EMBL/GenBank/DDBJ databases">
        <title>Massive genome expansion in bonnet fungi (Mycena s.s.) driven by repeated elements and novel gene families across ecological guilds.</title>
        <authorList>
            <consortium name="Lawrence Berkeley National Laboratory"/>
            <person name="Harder C.B."/>
            <person name="Miyauchi S."/>
            <person name="Viragh M."/>
            <person name="Kuo A."/>
            <person name="Thoen E."/>
            <person name="Andreopoulos B."/>
            <person name="Lu D."/>
            <person name="Skrede I."/>
            <person name="Drula E."/>
            <person name="Henrissat B."/>
            <person name="Morin E."/>
            <person name="Kohler A."/>
            <person name="Barry K."/>
            <person name="LaButti K."/>
            <person name="Morin E."/>
            <person name="Salamov A."/>
            <person name="Lipzen A."/>
            <person name="Mereny Z."/>
            <person name="Hegedus B."/>
            <person name="Baldrian P."/>
            <person name="Stursova M."/>
            <person name="Weitz H."/>
            <person name="Taylor A."/>
            <person name="Grigoriev I.V."/>
            <person name="Nagy L.G."/>
            <person name="Martin F."/>
            <person name="Kauserud H."/>
        </authorList>
    </citation>
    <scope>NUCLEOTIDE SEQUENCE</scope>
    <source>
        <strain evidence="4">9284</strain>
    </source>
</reference>
<feature type="compositionally biased region" description="Polar residues" evidence="1">
    <location>
        <begin position="441"/>
        <end position="451"/>
    </location>
</feature>
<accession>A0AAD7CE55</accession>
<dbReference type="InterPro" id="IPR008266">
    <property type="entry name" value="Tyr_kinase_AS"/>
</dbReference>
<comment type="caution">
    <text evidence="4">The sequence shown here is derived from an EMBL/GenBank/DDBJ whole genome shotgun (WGS) entry which is preliminary data.</text>
</comment>
<feature type="compositionally biased region" description="Polar residues" evidence="1">
    <location>
        <begin position="463"/>
        <end position="472"/>
    </location>
</feature>
<evidence type="ECO:0000259" key="3">
    <source>
        <dbReference type="PROSITE" id="PS50179"/>
    </source>
</evidence>
<dbReference type="PROSITE" id="PS50011">
    <property type="entry name" value="PROTEIN_KINASE_DOM"/>
    <property type="match status" value="1"/>
</dbReference>
<dbReference type="Gene3D" id="2.30.30.40">
    <property type="entry name" value="SH3 Domains"/>
    <property type="match status" value="1"/>
</dbReference>
<dbReference type="PROSITE" id="PS00109">
    <property type="entry name" value="PROTEIN_KINASE_TYR"/>
    <property type="match status" value="1"/>
</dbReference>
<evidence type="ECO:0000259" key="2">
    <source>
        <dbReference type="PROSITE" id="PS50011"/>
    </source>
</evidence>
<dbReference type="GO" id="GO:0005524">
    <property type="term" value="F:ATP binding"/>
    <property type="evidence" value="ECO:0007669"/>
    <property type="project" value="InterPro"/>
</dbReference>
<dbReference type="InterPro" id="IPR001245">
    <property type="entry name" value="Ser-Thr/Tyr_kinase_cat_dom"/>
</dbReference>
<dbReference type="GO" id="GO:0004674">
    <property type="term" value="F:protein serine/threonine kinase activity"/>
    <property type="evidence" value="ECO:0007669"/>
    <property type="project" value="TreeGrafter"/>
</dbReference>
<dbReference type="InterPro" id="IPR051681">
    <property type="entry name" value="Ser/Thr_Kinases-Pseudokinases"/>
</dbReference>
<dbReference type="InterPro" id="IPR002014">
    <property type="entry name" value="VHS_dom"/>
</dbReference>